<evidence type="ECO:0000256" key="1">
    <source>
        <dbReference type="SAM" id="Coils"/>
    </source>
</evidence>
<keyword evidence="5" id="KW-1185">Reference proteome</keyword>
<protein>
    <submittedName>
        <fullName evidence="4">Capsule biosynthesis protein</fullName>
    </submittedName>
</protein>
<proteinExistence type="predicted"/>
<dbReference type="EMBL" id="JABUFE010000009">
    <property type="protein sequence ID" value="NSX55947.1"/>
    <property type="molecule type" value="Genomic_DNA"/>
</dbReference>
<accession>A0ABX2ISQ5</accession>
<dbReference type="PANTHER" id="PTHR32309:SF13">
    <property type="entry name" value="FERRIC ENTEROBACTIN TRANSPORT PROTEIN FEPE"/>
    <property type="match status" value="1"/>
</dbReference>
<feature type="coiled-coil region" evidence="1">
    <location>
        <begin position="327"/>
        <end position="354"/>
    </location>
</feature>
<name>A0ABX2ISQ5_9RHOB</name>
<reference evidence="4 5" key="1">
    <citation type="submission" date="2020-06" db="EMBL/GenBank/DDBJ databases">
        <title>Sulfitobacter algicola sp. nov., isolated from green algae.</title>
        <authorList>
            <person name="Wang C."/>
        </authorList>
    </citation>
    <scope>NUCLEOTIDE SEQUENCE [LARGE SCALE GENOMIC DNA]</scope>
    <source>
        <strain evidence="4 5">1151</strain>
    </source>
</reference>
<feature type="transmembrane region" description="Helical" evidence="3">
    <location>
        <begin position="494"/>
        <end position="514"/>
    </location>
</feature>
<keyword evidence="1" id="KW-0175">Coiled coil</keyword>
<keyword evidence="3" id="KW-1133">Transmembrane helix</keyword>
<evidence type="ECO:0000313" key="5">
    <source>
        <dbReference type="Proteomes" id="UP000777935"/>
    </source>
</evidence>
<sequence>MTMKPKAKKYRIRRSSAEESALPTTDQVFGDVSSTDEVEADARIDAIRQEGLTARQLRMARRVAQKNGLYPTSDLEAVVMLREQGIDPFKRSRALELVKSQNSGARPKGDEIDPSGDFQLPQTVPAAPRNSPALAPAAERAREIQQIQRDIASRRRRKMAMLCLRLFSFVMLPTVLAGYYYFAVATPMYGTKSEFRIEKADSPVNPGSASLLGSTPMATVQDSVSVQGYLQSREAMLRLNETQGFKTHFSDPSLDMLQRLPEGSTNEKAYKLYMRYVKIGYDPTEGIVKMEVSAADPETSARYARELIGFAEERVDQITQRIREDTMKGARESYEDAERKREEALVRVTQLQEELGVLDPTAASGELQARVTSLETLLLEKELELASLLDNRRPNQARVDATQGEIRRIEEKITEVRALMTSTSGTGGNQARKNAELRAAEEDYQTRTALLQQSLQQLELARIEAERQVRYLSVSVSPIPPDEPTYPRAFENTILAFLIFTGIYLMISLTASILREQVSS</sequence>
<feature type="region of interest" description="Disordered" evidence="2">
    <location>
        <begin position="1"/>
        <end position="23"/>
    </location>
</feature>
<keyword evidence="3" id="KW-0812">Transmembrane</keyword>
<organism evidence="4 5">
    <name type="scientific">Parasulfitobacter algicola</name>
    <dbReference type="NCBI Taxonomy" id="2614809"/>
    <lineage>
        <taxon>Bacteria</taxon>
        <taxon>Pseudomonadati</taxon>
        <taxon>Pseudomonadota</taxon>
        <taxon>Alphaproteobacteria</taxon>
        <taxon>Rhodobacterales</taxon>
        <taxon>Roseobacteraceae</taxon>
        <taxon>Parasulfitobacter</taxon>
    </lineage>
</organism>
<dbReference type="InterPro" id="IPR050445">
    <property type="entry name" value="Bact_polysacc_biosynth/exp"/>
</dbReference>
<dbReference type="PANTHER" id="PTHR32309">
    <property type="entry name" value="TYROSINE-PROTEIN KINASE"/>
    <property type="match status" value="1"/>
</dbReference>
<comment type="caution">
    <text evidence="4">The sequence shown here is derived from an EMBL/GenBank/DDBJ whole genome shotgun (WGS) entry which is preliminary data.</text>
</comment>
<gene>
    <name evidence="4" type="ORF">HRQ87_14160</name>
</gene>
<evidence type="ECO:0000256" key="3">
    <source>
        <dbReference type="SAM" id="Phobius"/>
    </source>
</evidence>
<evidence type="ECO:0000256" key="2">
    <source>
        <dbReference type="SAM" id="MobiDB-lite"/>
    </source>
</evidence>
<dbReference type="Proteomes" id="UP000777935">
    <property type="component" value="Unassembled WGS sequence"/>
</dbReference>
<evidence type="ECO:0000313" key="4">
    <source>
        <dbReference type="EMBL" id="NSX55947.1"/>
    </source>
</evidence>
<feature type="transmembrane region" description="Helical" evidence="3">
    <location>
        <begin position="162"/>
        <end position="182"/>
    </location>
</feature>
<feature type="compositionally biased region" description="Basic residues" evidence="2">
    <location>
        <begin position="1"/>
        <end position="14"/>
    </location>
</feature>
<keyword evidence="3" id="KW-0472">Membrane</keyword>